<proteinExistence type="predicted"/>
<dbReference type="Proteomes" id="UP000009026">
    <property type="component" value="Chromosome"/>
</dbReference>
<name>A0A0H4XQB3_9BACT</name>
<protein>
    <submittedName>
        <fullName evidence="1">Uncharacterized protein</fullName>
    </submittedName>
</protein>
<organism evidence="1 2">
    <name type="scientific">Pseudomyxococcus hansupus</name>
    <dbReference type="NCBI Taxonomy" id="1297742"/>
    <lineage>
        <taxon>Bacteria</taxon>
        <taxon>Pseudomonadati</taxon>
        <taxon>Myxococcota</taxon>
        <taxon>Myxococcia</taxon>
        <taxon>Myxococcales</taxon>
        <taxon>Cystobacterineae</taxon>
        <taxon>Myxococcaceae</taxon>
        <taxon>Pseudomyxococcus</taxon>
    </lineage>
</organism>
<keyword evidence="2" id="KW-1185">Reference proteome</keyword>
<evidence type="ECO:0000313" key="2">
    <source>
        <dbReference type="Proteomes" id="UP000009026"/>
    </source>
</evidence>
<dbReference type="AlphaFoldDB" id="A0A0H4XQB3"/>
<accession>A0A0H4XQB3</accession>
<dbReference type="EMBL" id="CP012109">
    <property type="protein sequence ID" value="AKQ70557.1"/>
    <property type="molecule type" value="Genomic_DNA"/>
</dbReference>
<dbReference type="KEGG" id="mym:A176_007469"/>
<dbReference type="STRING" id="1297742.A176_007469"/>
<gene>
    <name evidence="1" type="ORF">A176_007469</name>
</gene>
<evidence type="ECO:0000313" key="1">
    <source>
        <dbReference type="EMBL" id="AKQ70557.1"/>
    </source>
</evidence>
<sequence length="63" mass="6979">MAGGAHCFELERCYDGRTGVHRLLDGELREADRHTLAEVYDDADYVGLTLDGAEAAAVRWRSP</sequence>
<reference evidence="1 2" key="1">
    <citation type="journal article" date="2016" name="PLoS ONE">
        <title>Complete Genome Sequence and Comparative Genomics of a Novel Myxobacterium Myxococcus hansupus.</title>
        <authorList>
            <person name="Sharma G."/>
            <person name="Narwani T."/>
            <person name="Subramanian S."/>
        </authorList>
    </citation>
    <scope>NUCLEOTIDE SEQUENCE [LARGE SCALE GENOMIC DNA]</scope>
    <source>
        <strain evidence="2">mixupus</strain>
    </source>
</reference>